<feature type="compositionally biased region" description="Acidic residues" evidence="1">
    <location>
        <begin position="124"/>
        <end position="146"/>
    </location>
</feature>
<dbReference type="AlphaFoldDB" id="A0A6L2J9T7"/>
<dbReference type="EMBL" id="BKCJ010000467">
    <property type="protein sequence ID" value="GEU33462.1"/>
    <property type="molecule type" value="Genomic_DNA"/>
</dbReference>
<accession>A0A6L2J9T7</accession>
<reference evidence="2" key="1">
    <citation type="journal article" date="2019" name="Sci. Rep.">
        <title>Draft genome of Tanacetum cinerariifolium, the natural source of mosquito coil.</title>
        <authorList>
            <person name="Yamashiro T."/>
            <person name="Shiraishi A."/>
            <person name="Satake H."/>
            <person name="Nakayama K."/>
        </authorList>
    </citation>
    <scope>NUCLEOTIDE SEQUENCE</scope>
</reference>
<evidence type="ECO:0000313" key="2">
    <source>
        <dbReference type="EMBL" id="GEU33462.1"/>
    </source>
</evidence>
<comment type="caution">
    <text evidence="2">The sequence shown here is derived from an EMBL/GenBank/DDBJ whole genome shotgun (WGS) entry which is preliminary data.</text>
</comment>
<evidence type="ECO:0000256" key="1">
    <source>
        <dbReference type="SAM" id="MobiDB-lite"/>
    </source>
</evidence>
<name>A0A6L2J9T7_TANCI</name>
<proteinExistence type="predicted"/>
<feature type="region of interest" description="Disordered" evidence="1">
    <location>
        <begin position="84"/>
        <end position="146"/>
    </location>
</feature>
<gene>
    <name evidence="2" type="ORF">Tci_005440</name>
</gene>
<protein>
    <submittedName>
        <fullName evidence="2">Uncharacterized protein</fullName>
    </submittedName>
</protein>
<organism evidence="2">
    <name type="scientific">Tanacetum cinerariifolium</name>
    <name type="common">Dalmatian daisy</name>
    <name type="synonym">Chrysanthemum cinerariifolium</name>
    <dbReference type="NCBI Taxonomy" id="118510"/>
    <lineage>
        <taxon>Eukaryota</taxon>
        <taxon>Viridiplantae</taxon>
        <taxon>Streptophyta</taxon>
        <taxon>Embryophyta</taxon>
        <taxon>Tracheophyta</taxon>
        <taxon>Spermatophyta</taxon>
        <taxon>Magnoliopsida</taxon>
        <taxon>eudicotyledons</taxon>
        <taxon>Gunneridae</taxon>
        <taxon>Pentapetalae</taxon>
        <taxon>asterids</taxon>
        <taxon>campanulids</taxon>
        <taxon>Asterales</taxon>
        <taxon>Asteraceae</taxon>
        <taxon>Asteroideae</taxon>
        <taxon>Anthemideae</taxon>
        <taxon>Anthemidinae</taxon>
        <taxon>Tanacetum</taxon>
    </lineage>
</organism>
<sequence length="146" mass="16238">MILDNVNNNVGELVGEHSNSISIQEPCSQRRRRSQLTIGNQLDDIVGNTYAEWGQKLKGLADDDPVVQSLLDLREGSKARRLKSLKQKKQAVIGEGSSVAHNEYFDSSDNDSEATLYSSRLNELEESVNETDDVDEPDMDLSDDNP</sequence>